<dbReference type="STRING" id="497964.CfE428DRAFT_3417"/>
<dbReference type="GO" id="GO:0032259">
    <property type="term" value="P:methylation"/>
    <property type="evidence" value="ECO:0007669"/>
    <property type="project" value="UniProtKB-KW"/>
</dbReference>
<keyword evidence="3 5" id="KW-0808">Transferase</keyword>
<dbReference type="CDD" id="cd02440">
    <property type="entry name" value="AdoMet_MTases"/>
    <property type="match status" value="1"/>
</dbReference>
<protein>
    <submittedName>
        <fullName evidence="5">Methyltransferase type 11</fullName>
    </submittedName>
</protein>
<evidence type="ECO:0000313" key="6">
    <source>
        <dbReference type="Proteomes" id="UP000005824"/>
    </source>
</evidence>
<dbReference type="AlphaFoldDB" id="B4D3C9"/>
<dbReference type="PANTHER" id="PTHR44942">
    <property type="entry name" value="METHYLTRANSF_11 DOMAIN-CONTAINING PROTEIN"/>
    <property type="match status" value="1"/>
</dbReference>
<organism evidence="5 6">
    <name type="scientific">Chthoniobacter flavus Ellin428</name>
    <dbReference type="NCBI Taxonomy" id="497964"/>
    <lineage>
        <taxon>Bacteria</taxon>
        <taxon>Pseudomonadati</taxon>
        <taxon>Verrucomicrobiota</taxon>
        <taxon>Spartobacteria</taxon>
        <taxon>Chthoniobacterales</taxon>
        <taxon>Chthoniobacteraceae</taxon>
        <taxon>Chthoniobacter</taxon>
    </lineage>
</organism>
<evidence type="ECO:0000313" key="5">
    <source>
        <dbReference type="EMBL" id="EDY19240.1"/>
    </source>
</evidence>
<dbReference type="PANTHER" id="PTHR44942:SF4">
    <property type="entry name" value="METHYLTRANSFERASE TYPE 11 DOMAIN-CONTAINING PROTEIN"/>
    <property type="match status" value="1"/>
</dbReference>
<dbReference type="InterPro" id="IPR013216">
    <property type="entry name" value="Methyltransf_11"/>
</dbReference>
<dbReference type="Gene3D" id="3.40.50.150">
    <property type="entry name" value="Vaccinia Virus protein VP39"/>
    <property type="match status" value="1"/>
</dbReference>
<proteinExistence type="inferred from homology"/>
<dbReference type="GO" id="GO:0008757">
    <property type="term" value="F:S-adenosylmethionine-dependent methyltransferase activity"/>
    <property type="evidence" value="ECO:0007669"/>
    <property type="project" value="InterPro"/>
</dbReference>
<gene>
    <name evidence="5" type="ORF">CfE428DRAFT_3417</name>
</gene>
<feature type="domain" description="Methyltransferase type 11" evidence="4">
    <location>
        <begin position="42"/>
        <end position="131"/>
    </location>
</feature>
<keyword evidence="2 5" id="KW-0489">Methyltransferase</keyword>
<evidence type="ECO:0000256" key="1">
    <source>
        <dbReference type="ARBA" id="ARBA00008361"/>
    </source>
</evidence>
<reference evidence="5 6" key="1">
    <citation type="journal article" date="2011" name="J. Bacteriol.">
        <title>Genome sequence of Chthoniobacter flavus Ellin428, an aerobic heterotrophic soil bacterium.</title>
        <authorList>
            <person name="Kant R."/>
            <person name="van Passel M.W."/>
            <person name="Palva A."/>
            <person name="Lucas S."/>
            <person name="Lapidus A."/>
            <person name="Glavina Del Rio T."/>
            <person name="Dalin E."/>
            <person name="Tice H."/>
            <person name="Bruce D."/>
            <person name="Goodwin L."/>
            <person name="Pitluck S."/>
            <person name="Larimer F.W."/>
            <person name="Land M.L."/>
            <person name="Hauser L."/>
            <person name="Sangwan P."/>
            <person name="de Vos W.M."/>
            <person name="Janssen P.H."/>
            <person name="Smidt H."/>
        </authorList>
    </citation>
    <scope>NUCLEOTIDE SEQUENCE [LARGE SCALE GENOMIC DNA]</scope>
    <source>
        <strain evidence="5 6">Ellin428</strain>
    </source>
</reference>
<comment type="similarity">
    <text evidence="1">Belongs to the methyltransferase superfamily.</text>
</comment>
<dbReference type="Pfam" id="PF08241">
    <property type="entry name" value="Methyltransf_11"/>
    <property type="match status" value="1"/>
</dbReference>
<sequence>MNHFAHPSAAERYTLDRPYFHPLVMERIRAFLKLDGPVPLALDIGCGTGMSTVALTEIATAVIGADISPAMLSQAPAHPRIQYLEAAAESLPFENHCADLITVFIAFHWLDRTRFLAEARRVLRPTGTLVVCHHAFRGQMKENPEFRRWCDDIYYPRYPNPPRNKEPLEDADARRHGFTLLGKERYTYDKVYTPEEFIRQQNTHSNVIAKVEEGTEKLEDIYQWSLETVRPFFVGPTGTFPFGGEIWYLRPQP</sequence>
<keyword evidence="6" id="KW-1185">Reference proteome</keyword>
<dbReference type="eggNOG" id="COG2226">
    <property type="taxonomic scope" value="Bacteria"/>
</dbReference>
<dbReference type="InterPro" id="IPR029063">
    <property type="entry name" value="SAM-dependent_MTases_sf"/>
</dbReference>
<accession>B4D3C9</accession>
<dbReference type="Proteomes" id="UP000005824">
    <property type="component" value="Unassembled WGS sequence"/>
</dbReference>
<comment type="caution">
    <text evidence="5">The sequence shown here is derived from an EMBL/GenBank/DDBJ whole genome shotgun (WGS) entry which is preliminary data.</text>
</comment>
<name>B4D3C9_9BACT</name>
<dbReference type="InParanoid" id="B4D3C9"/>
<dbReference type="RefSeq" id="WP_006980742.1">
    <property type="nucleotide sequence ID" value="NZ_ABVL01000009.1"/>
</dbReference>
<dbReference type="SUPFAM" id="SSF53335">
    <property type="entry name" value="S-adenosyl-L-methionine-dependent methyltransferases"/>
    <property type="match status" value="1"/>
</dbReference>
<evidence type="ECO:0000256" key="2">
    <source>
        <dbReference type="ARBA" id="ARBA00022603"/>
    </source>
</evidence>
<dbReference type="InterPro" id="IPR051052">
    <property type="entry name" value="Diverse_substrate_MTase"/>
</dbReference>
<evidence type="ECO:0000259" key="4">
    <source>
        <dbReference type="Pfam" id="PF08241"/>
    </source>
</evidence>
<dbReference type="EMBL" id="ABVL01000009">
    <property type="protein sequence ID" value="EDY19240.1"/>
    <property type="molecule type" value="Genomic_DNA"/>
</dbReference>
<evidence type="ECO:0000256" key="3">
    <source>
        <dbReference type="ARBA" id="ARBA00022679"/>
    </source>
</evidence>